<comment type="caution">
    <text evidence="2">The sequence shown here is derived from an EMBL/GenBank/DDBJ whole genome shotgun (WGS) entry which is preliminary data.</text>
</comment>
<keyword evidence="3" id="KW-1185">Reference proteome</keyword>
<keyword evidence="1" id="KW-0472">Membrane</keyword>
<protein>
    <submittedName>
        <fullName evidence="2">Uncharacterized protein</fullName>
    </submittedName>
</protein>
<sequence length="328" mass="37447">MSREHALWFAFGIGCVLVYKLTVYQLESFKRQCEIIPEESRETVDKATENALKLETLSTLSRGVNYNLSRAAIRIIAERALTSTIFPTLLRQSLSFTPSTRHAALKTLRFLILGKSKSENYYENDNDHILSKESEQILYSQLVFHTLVHSCLIALPHRSKETEPFSQRDEETEAYALECLRALIRQPHQAGNSTTTLTRALNAGIVKYMKYLPSPGYANIIAAFSDVEYQPPNYFLYDIHNWMLNHDDSDDYLEALKRAELYVERPKVIMGMRGGVGGTFERQVQEFHRTLRERYPTAVSVEEALEFAAAEGMTFENGEAVTGRSPWS</sequence>
<dbReference type="PROSITE" id="PS51257">
    <property type="entry name" value="PROKAR_LIPOPROTEIN"/>
    <property type="match status" value="1"/>
</dbReference>
<keyword evidence="1" id="KW-1133">Transmembrane helix</keyword>
<keyword evidence="1" id="KW-0812">Transmembrane</keyword>
<evidence type="ECO:0000313" key="2">
    <source>
        <dbReference type="EMBL" id="KAK6505486.1"/>
    </source>
</evidence>
<accession>A0AAV9WBC7</accession>
<evidence type="ECO:0000313" key="3">
    <source>
        <dbReference type="Proteomes" id="UP001370758"/>
    </source>
</evidence>
<name>A0AAV9WBC7_9PEZI</name>
<dbReference type="EMBL" id="JAVHJL010000004">
    <property type="protein sequence ID" value="KAK6505486.1"/>
    <property type="molecule type" value="Genomic_DNA"/>
</dbReference>
<proteinExistence type="predicted"/>
<feature type="transmembrane region" description="Helical" evidence="1">
    <location>
        <begin position="6"/>
        <end position="23"/>
    </location>
</feature>
<dbReference type="Proteomes" id="UP001370758">
    <property type="component" value="Unassembled WGS sequence"/>
</dbReference>
<organism evidence="2 3">
    <name type="scientific">Arthrobotrys musiformis</name>
    <dbReference type="NCBI Taxonomy" id="47236"/>
    <lineage>
        <taxon>Eukaryota</taxon>
        <taxon>Fungi</taxon>
        <taxon>Dikarya</taxon>
        <taxon>Ascomycota</taxon>
        <taxon>Pezizomycotina</taxon>
        <taxon>Orbiliomycetes</taxon>
        <taxon>Orbiliales</taxon>
        <taxon>Orbiliaceae</taxon>
        <taxon>Arthrobotrys</taxon>
    </lineage>
</organism>
<gene>
    <name evidence="2" type="ORF">TWF481_007384</name>
</gene>
<reference evidence="2 3" key="1">
    <citation type="submission" date="2023-08" db="EMBL/GenBank/DDBJ databases">
        <authorList>
            <person name="Palmer J.M."/>
        </authorList>
    </citation>
    <scope>NUCLEOTIDE SEQUENCE [LARGE SCALE GENOMIC DNA]</scope>
    <source>
        <strain evidence="2 3">TWF481</strain>
    </source>
</reference>
<dbReference type="AlphaFoldDB" id="A0AAV9WBC7"/>
<evidence type="ECO:0000256" key="1">
    <source>
        <dbReference type="SAM" id="Phobius"/>
    </source>
</evidence>